<dbReference type="Proteomes" id="UP000324550">
    <property type="component" value="Unassembled WGS sequence"/>
</dbReference>
<dbReference type="PANTHER" id="PTHR43547:SF2">
    <property type="entry name" value="HYBRID SIGNAL TRANSDUCTION HISTIDINE KINASE C"/>
    <property type="match status" value="1"/>
</dbReference>
<dbReference type="InterPro" id="IPR004358">
    <property type="entry name" value="Sig_transdc_His_kin-like_C"/>
</dbReference>
<keyword evidence="6" id="KW-0732">Signal</keyword>
<dbReference type="SUPFAM" id="SSF55874">
    <property type="entry name" value="ATPase domain of HSP90 chaperone/DNA topoisomerase II/histidine kinase"/>
    <property type="match status" value="1"/>
</dbReference>
<dbReference type="InterPro" id="IPR011123">
    <property type="entry name" value="Y_Y_Y"/>
</dbReference>
<dbReference type="InterPro" id="IPR003594">
    <property type="entry name" value="HATPase_dom"/>
</dbReference>
<dbReference type="EMBL" id="VSFC01000022">
    <property type="protein sequence ID" value="TYA57517.1"/>
    <property type="molecule type" value="Genomic_DNA"/>
</dbReference>
<dbReference type="EC" id="2.7.13.3" evidence="2"/>
<dbReference type="Gene3D" id="1.10.287.130">
    <property type="match status" value="1"/>
</dbReference>
<evidence type="ECO:0000256" key="6">
    <source>
        <dbReference type="SAM" id="SignalP"/>
    </source>
</evidence>
<dbReference type="SUPFAM" id="SSF101898">
    <property type="entry name" value="NHL repeat"/>
    <property type="match status" value="1"/>
</dbReference>
<feature type="transmembrane region" description="Helical" evidence="5">
    <location>
        <begin position="912"/>
        <end position="933"/>
    </location>
</feature>
<dbReference type="PRINTS" id="PR00344">
    <property type="entry name" value="BCTRLSENSOR"/>
</dbReference>
<dbReference type="InterPro" id="IPR005467">
    <property type="entry name" value="His_kinase_dom"/>
</dbReference>
<evidence type="ECO:0000259" key="7">
    <source>
        <dbReference type="PROSITE" id="PS50109"/>
    </source>
</evidence>
<evidence type="ECO:0000256" key="1">
    <source>
        <dbReference type="ARBA" id="ARBA00000085"/>
    </source>
</evidence>
<protein>
    <recommendedName>
        <fullName evidence="2">histidine kinase</fullName>
        <ecNumber evidence="2">2.7.13.3</ecNumber>
    </recommendedName>
</protein>
<dbReference type="InterPro" id="IPR015943">
    <property type="entry name" value="WD40/YVTN_repeat-like_dom_sf"/>
</dbReference>
<feature type="domain" description="Histidine kinase" evidence="7">
    <location>
        <begin position="989"/>
        <end position="1227"/>
    </location>
</feature>
<evidence type="ECO:0000313" key="9">
    <source>
        <dbReference type="Proteomes" id="UP000324550"/>
    </source>
</evidence>
<dbReference type="CDD" id="cd00146">
    <property type="entry name" value="PKD"/>
    <property type="match status" value="1"/>
</dbReference>
<keyword evidence="9" id="KW-1185">Reference proteome</keyword>
<proteinExistence type="predicted"/>
<evidence type="ECO:0000256" key="5">
    <source>
        <dbReference type="SAM" id="Phobius"/>
    </source>
</evidence>
<dbReference type="InterPro" id="IPR011110">
    <property type="entry name" value="Reg_prop"/>
</dbReference>
<keyword evidence="4" id="KW-0175">Coiled coil</keyword>
<evidence type="ECO:0000256" key="3">
    <source>
        <dbReference type="ARBA" id="ARBA00022553"/>
    </source>
</evidence>
<dbReference type="CDD" id="cd00082">
    <property type="entry name" value="HisKA"/>
    <property type="match status" value="1"/>
</dbReference>
<evidence type="ECO:0000256" key="4">
    <source>
        <dbReference type="SAM" id="Coils"/>
    </source>
</evidence>
<dbReference type="Gene3D" id="2.60.40.10">
    <property type="entry name" value="Immunoglobulins"/>
    <property type="match status" value="1"/>
</dbReference>
<dbReference type="RefSeq" id="WP_148453857.1">
    <property type="nucleotide sequence ID" value="NZ_VSFC01000022.1"/>
</dbReference>
<dbReference type="InterPro" id="IPR036097">
    <property type="entry name" value="HisK_dim/P_sf"/>
</dbReference>
<dbReference type="PANTHER" id="PTHR43547">
    <property type="entry name" value="TWO-COMPONENT HISTIDINE KINASE"/>
    <property type="match status" value="1"/>
</dbReference>
<keyword evidence="5" id="KW-0472">Membrane</keyword>
<feature type="chain" id="PRO_5022787209" description="histidine kinase" evidence="6">
    <location>
        <begin position="28"/>
        <end position="1227"/>
    </location>
</feature>
<dbReference type="Pfam" id="PF07495">
    <property type="entry name" value="Y_Y_Y"/>
    <property type="match status" value="1"/>
</dbReference>
<sequence>MKNKGDFLRRTLNMLLVCIFITSSVVAQTEKIAFEKYGVAEGLPEEVGINFIQDQQGYIWIGTQNGLAKFNGYKMEVTRANLDNPDGLHLRNLSGGILLANDGKLWLGGVSNSGGLATYDPKTEKFTNYPIVVEDSTKIPYRNCTLLFEDIAKNIWFSSRLNSQEGFLCKMDPETQIVTRYSYNVGRKYNDIVLNFEIAESKKDSSVWLRAQDYNILRYDRAKDVFEIQFKTGDIIPGTTLTDSIVDINTASKSGLILMTNNKHLFLWDPILRKVVDTYTFTNRDDIVWGANFEDTHGNFWVSSHDNLTRINRDSKQREDFKFGKGALDFKVTGKVLEIIPQSHNDAFIFFEVNSTDTNNGSFNYTLRYEFESKSFEFFDYQFNDENNPFENNGFRRKFALDHSGLLWVGTRPNIYKQSPKSRQITLLNHDPKDKSSLPSDDITALFEDSKQQLWVGTDNGIALKNSDKSFNTFGWFSGNKTGTTIGRVYAIIEDSNGVIWIGSSDGLYRWSASKKMFEKLLTNLGDKVNVRTLSKDSKDHIWVSVFNNGTYVLDEISGNVISKFEPKNNSDHGLTSTTITKIFLDSKQQIWLGDPRGNGVGLFRYLENENKFAHYNYNPNDSTSIKNNEIRILAEDDRHRLWIGTDAGINLYNPEKDNFFQNKDEVNLPSISYSVKATNGKLWVLAYSGGGLALIGPRINDVTMYGEDKGLLHNDANSFAFDDHGKLWIPTERGLSVFDTLTKKYTSYFEKDGFQKYGRYNLTLKTQNGDIWIGGLNGLNLIVPDKLSKKDLTKPAVYITAMGIMDSLYTKPDGDIFKKAVSFTNQVKLKYWQKNLSFEFIGLHYLRPEDNLYSWKLENYNEKWSTPSKARTTAYTNLSPGIYTFRVKASNADGTWNEEGASIEIVITPPWWLTWWAYIIYGLIVLLIGFRIHKYQKEHTLRLAREESQKKELEQAKEIEKAYLKLKSTQAQLIQSEKMASLGELTAGIAHEIQNPLNFVNNFSEVNIELIDEMQEELKVGNPEEAIEISKDIKENQLKINHHGRRADAIVKGMLKHSRNTSGEKEPTNINAIADEYLRLAYHGLRAKDKSFNATLNTDFDESIGLINVAGQDMGRVILNLITNALHAISPNSKATKEETIKSPTIWISTKQLNDKVFIEVKDNGSGIPKRILDKIFQPFFTTKPSGQGTGLGLSMSYDIVKSHGGELKVKSKEGEGTTFTIIIPK</sequence>
<evidence type="ECO:0000256" key="2">
    <source>
        <dbReference type="ARBA" id="ARBA00012438"/>
    </source>
</evidence>
<dbReference type="SUPFAM" id="SSF47384">
    <property type="entry name" value="Homodimeric domain of signal transducing histidine kinase"/>
    <property type="match status" value="1"/>
</dbReference>
<dbReference type="InterPro" id="IPR036890">
    <property type="entry name" value="HATPase_C_sf"/>
</dbReference>
<dbReference type="Gene3D" id="3.30.565.10">
    <property type="entry name" value="Histidine kinase-like ATPase, C-terminal domain"/>
    <property type="match status" value="1"/>
</dbReference>
<dbReference type="GO" id="GO:0000155">
    <property type="term" value="F:phosphorelay sensor kinase activity"/>
    <property type="evidence" value="ECO:0007669"/>
    <property type="project" value="InterPro"/>
</dbReference>
<dbReference type="OrthoDB" id="9809670at2"/>
<feature type="signal peptide" evidence="6">
    <location>
        <begin position="1"/>
        <end position="27"/>
    </location>
</feature>
<organism evidence="8 9">
    <name type="scientific">Formosa maritima</name>
    <dbReference type="NCBI Taxonomy" id="2592046"/>
    <lineage>
        <taxon>Bacteria</taxon>
        <taxon>Pseudomonadati</taxon>
        <taxon>Bacteroidota</taxon>
        <taxon>Flavobacteriia</taxon>
        <taxon>Flavobacteriales</taxon>
        <taxon>Flavobacteriaceae</taxon>
        <taxon>Formosa</taxon>
    </lineage>
</organism>
<keyword evidence="3" id="KW-0597">Phosphoprotein</keyword>
<keyword evidence="5" id="KW-1133">Transmembrane helix</keyword>
<feature type="coiled-coil region" evidence="4">
    <location>
        <begin position="937"/>
        <end position="964"/>
    </location>
</feature>
<dbReference type="PROSITE" id="PS50109">
    <property type="entry name" value="HIS_KIN"/>
    <property type="match status" value="1"/>
</dbReference>
<comment type="caution">
    <text evidence="8">The sequence shown here is derived from an EMBL/GenBank/DDBJ whole genome shotgun (WGS) entry which is preliminary data.</text>
</comment>
<gene>
    <name evidence="8" type="ORF">FVF61_04625</name>
</gene>
<dbReference type="Pfam" id="PF02518">
    <property type="entry name" value="HATPase_c"/>
    <property type="match status" value="1"/>
</dbReference>
<dbReference type="SUPFAM" id="SSF63829">
    <property type="entry name" value="Calcium-dependent phosphotriesterase"/>
    <property type="match status" value="2"/>
</dbReference>
<dbReference type="FunFam" id="2.60.40.10:FF:000791">
    <property type="entry name" value="Two-component system sensor histidine kinase/response regulator"/>
    <property type="match status" value="1"/>
</dbReference>
<accession>A0A5D0GI65</accession>
<dbReference type="AlphaFoldDB" id="A0A5D0GI65"/>
<evidence type="ECO:0000313" key="8">
    <source>
        <dbReference type="EMBL" id="TYA57517.1"/>
    </source>
</evidence>
<dbReference type="Pfam" id="PF07494">
    <property type="entry name" value="Reg_prop"/>
    <property type="match status" value="3"/>
</dbReference>
<dbReference type="SMART" id="SM00387">
    <property type="entry name" value="HATPase_c"/>
    <property type="match status" value="1"/>
</dbReference>
<reference evidence="8 9" key="1">
    <citation type="submission" date="2019-08" db="EMBL/GenBank/DDBJ databases">
        <title>Formosa sediminis sp. nov., isolated from marine sediment.</title>
        <authorList>
            <person name="Cao W.R."/>
        </authorList>
    </citation>
    <scope>NUCLEOTIDE SEQUENCE [LARGE SCALE GENOMIC DNA]</scope>
    <source>
        <strain evidence="8 9">1494</strain>
    </source>
</reference>
<keyword evidence="5" id="KW-0812">Transmembrane</keyword>
<dbReference type="InterPro" id="IPR013783">
    <property type="entry name" value="Ig-like_fold"/>
</dbReference>
<name>A0A5D0GI65_9FLAO</name>
<dbReference type="InterPro" id="IPR003661">
    <property type="entry name" value="HisK_dim/P_dom"/>
</dbReference>
<dbReference type="Gene3D" id="2.130.10.10">
    <property type="entry name" value="YVTN repeat-like/Quinoprotein amine dehydrogenase"/>
    <property type="match status" value="4"/>
</dbReference>
<comment type="catalytic activity">
    <reaction evidence="1">
        <text>ATP + protein L-histidine = ADP + protein N-phospho-L-histidine.</text>
        <dbReference type="EC" id="2.7.13.3"/>
    </reaction>
</comment>